<evidence type="ECO:0000313" key="4">
    <source>
        <dbReference type="EnsemblPlants" id="Kaladp0042s0062.1.v1.1"/>
    </source>
</evidence>
<feature type="compositionally biased region" description="Polar residues" evidence="2">
    <location>
        <begin position="567"/>
        <end position="580"/>
    </location>
</feature>
<dbReference type="Pfam" id="PF04571">
    <property type="entry name" value="Lipin_N"/>
    <property type="match status" value="1"/>
</dbReference>
<accession>A0A7N0TPZ2</accession>
<dbReference type="PANTHER" id="PTHR12181">
    <property type="entry name" value="LIPIN"/>
    <property type="match status" value="1"/>
</dbReference>
<feature type="compositionally biased region" description="Low complexity" evidence="2">
    <location>
        <begin position="623"/>
        <end position="640"/>
    </location>
</feature>
<evidence type="ECO:0000259" key="3">
    <source>
        <dbReference type="SMART" id="SM00775"/>
    </source>
</evidence>
<name>A0A7N0TPZ2_KALFE</name>
<evidence type="ECO:0000256" key="2">
    <source>
        <dbReference type="SAM" id="MobiDB-lite"/>
    </source>
</evidence>
<dbReference type="InterPro" id="IPR026058">
    <property type="entry name" value="LIPIN"/>
</dbReference>
<dbReference type="GO" id="GO:0008195">
    <property type="term" value="F:phosphatidate phosphatase activity"/>
    <property type="evidence" value="ECO:0007669"/>
    <property type="project" value="TreeGrafter"/>
</dbReference>
<proteinExistence type="inferred from homology"/>
<dbReference type="Proteomes" id="UP000594263">
    <property type="component" value="Unplaced"/>
</dbReference>
<dbReference type="InterPro" id="IPR007651">
    <property type="entry name" value="Lipin_N"/>
</dbReference>
<feature type="region of interest" description="Disordered" evidence="2">
    <location>
        <begin position="314"/>
        <end position="333"/>
    </location>
</feature>
<reference evidence="4" key="1">
    <citation type="submission" date="2021-01" db="UniProtKB">
        <authorList>
            <consortium name="EnsemblPlants"/>
        </authorList>
    </citation>
    <scope>IDENTIFICATION</scope>
</reference>
<keyword evidence="5" id="KW-1185">Reference proteome</keyword>
<organism evidence="4 5">
    <name type="scientific">Kalanchoe fedtschenkoi</name>
    <name type="common">Lavender scallops</name>
    <name type="synonym">South American air plant</name>
    <dbReference type="NCBI Taxonomy" id="63787"/>
    <lineage>
        <taxon>Eukaryota</taxon>
        <taxon>Viridiplantae</taxon>
        <taxon>Streptophyta</taxon>
        <taxon>Embryophyta</taxon>
        <taxon>Tracheophyta</taxon>
        <taxon>Spermatophyta</taxon>
        <taxon>Magnoliopsida</taxon>
        <taxon>eudicotyledons</taxon>
        <taxon>Gunneridae</taxon>
        <taxon>Pentapetalae</taxon>
        <taxon>Saxifragales</taxon>
        <taxon>Crassulaceae</taxon>
        <taxon>Kalanchoe</taxon>
    </lineage>
</organism>
<feature type="domain" description="LNS2/PITP" evidence="3">
    <location>
        <begin position="715"/>
        <end position="871"/>
    </location>
</feature>
<comment type="similarity">
    <text evidence="1">Belongs to the lipin family.</text>
</comment>
<evidence type="ECO:0000256" key="1">
    <source>
        <dbReference type="ARBA" id="ARBA00005476"/>
    </source>
</evidence>
<feature type="compositionally biased region" description="Basic and acidic residues" evidence="2">
    <location>
        <begin position="279"/>
        <end position="293"/>
    </location>
</feature>
<dbReference type="SUPFAM" id="SSF56784">
    <property type="entry name" value="HAD-like"/>
    <property type="match status" value="1"/>
</dbReference>
<feature type="region of interest" description="Disordered" evidence="2">
    <location>
        <begin position="623"/>
        <end position="655"/>
    </location>
</feature>
<evidence type="ECO:0000313" key="5">
    <source>
        <dbReference type="Proteomes" id="UP000594263"/>
    </source>
</evidence>
<dbReference type="InterPro" id="IPR013209">
    <property type="entry name" value="LNS2"/>
</dbReference>
<sequence length="918" mass="101952">MYAVGRLISTVSGPFHPFGGAVDVVVVEQPDGSFKSSPWYVRFGKFQGVLKTREKVVSICVNGVDAAFHMYLDHTGEAYFLEEVEEEVEEEVALESSLPGELKDEQLSSQKPLKSLSCNFDAAGSPLLSLDSVASGSGSDVTRTGSKRARLLGLVFGRRLSQGEPSPDIGRANSLERAEIAADLLDSNWSTELALEKHKSNKTSHLSTNSLLSEDLNPDGDGDRLAVAETVTVSTTMDGSVFQESSERISEFLQDFGSLQIEGKVRDLEQRNGAVHLSSDSDRPIHGSVEKLSDMNSRQESTTTVVEKSVKTWQVPQSNGSAPLMESKEDNYSSSQRNLSHSFLRVGDIAEYKEETSTVEESFILKVKTDRQSISVEDVGLTNSYAISDSRDAIHQSEVEYQNSNGKIIEDEQFLFSDDEFKPAEDQKTSSSASSSVGKEMDSLIAVDDTDSRGAADKHLILFTSFEKGCQEDAQKKFEDLLEKRQQKMSFPLDIHGFHDANTELDRMVESLPNMWGQIDSLEADHQPSRSFDASTTSPRWLDLRNNVFSHRNLHDDMEADLDKGQPTVTDDAPSQTPKSETPKSEAQKSDSVSSGVGDPSKTIVVPSGTWRLWPFSFQRATSSKSSTSSINPSSEITTPRPIESTSPTDENKPDVKRKVFKKKMMRTITPTSAQLESLTLKEGRNMVTFAFSTAMLGKQQVDARIYLWKWNARVVISDVDGTITKSDVLGQFMPMVGYDWSHIGVAHLFSAIKENGYQFLFLSARSISQSYLTRQFLFNLKQDGKALPDGPVVISPDGLFPSLYREVIRRAPHEFKIACLEDIRALFPSDCNPFYAGFGNRDTDEISYLKVGIPKGKIFIINPKGEVAVHHRRVDAISYSDLHTLVNGMFPPASSSEQEDFNSWNFWKLSPRMDNEF</sequence>
<dbReference type="SMART" id="SM00775">
    <property type="entry name" value="LNS2"/>
    <property type="match status" value="1"/>
</dbReference>
<dbReference type="EnsemblPlants" id="Kaladp0042s0062.1.v1.1">
    <property type="protein sequence ID" value="Kaladp0042s0062.1.v1.1"/>
    <property type="gene ID" value="Kaladp0042s0062.v1.1"/>
</dbReference>
<dbReference type="InterPro" id="IPR031315">
    <property type="entry name" value="LNS2/PITP"/>
</dbReference>
<protein>
    <recommendedName>
        <fullName evidence="3">LNS2/PITP domain-containing protein</fullName>
    </recommendedName>
</protein>
<dbReference type="Pfam" id="PF08235">
    <property type="entry name" value="LNS2"/>
    <property type="match status" value="1"/>
</dbReference>
<dbReference type="Gramene" id="Kaladp0042s0062.1.v1.1">
    <property type="protein sequence ID" value="Kaladp0042s0062.1.v1.1"/>
    <property type="gene ID" value="Kaladp0042s0062.v1.1"/>
</dbReference>
<dbReference type="AlphaFoldDB" id="A0A7N0TPZ2"/>
<feature type="region of interest" description="Disordered" evidence="2">
    <location>
        <begin position="559"/>
        <end position="602"/>
    </location>
</feature>
<dbReference type="InterPro" id="IPR036412">
    <property type="entry name" value="HAD-like_sf"/>
</dbReference>
<feature type="region of interest" description="Disordered" evidence="2">
    <location>
        <begin position="274"/>
        <end position="307"/>
    </location>
</feature>
<feature type="compositionally biased region" description="Low complexity" evidence="2">
    <location>
        <begin position="590"/>
        <end position="602"/>
    </location>
</feature>
<dbReference type="OMA" id="PCSNTSK"/>
<dbReference type="PANTHER" id="PTHR12181:SF12">
    <property type="entry name" value="PHOSPHATIDATE PHOSPHATASE"/>
    <property type="match status" value="1"/>
</dbReference>